<protein>
    <submittedName>
        <fullName evidence="2">Uncharacterized protein</fullName>
    </submittedName>
</protein>
<comment type="caution">
    <text evidence="2">The sequence shown here is derived from an EMBL/GenBank/DDBJ whole genome shotgun (WGS) entry which is preliminary data.</text>
</comment>
<accession>A0A2B4RUT8</accession>
<evidence type="ECO:0000313" key="3">
    <source>
        <dbReference type="Proteomes" id="UP000225706"/>
    </source>
</evidence>
<keyword evidence="3" id="KW-1185">Reference proteome</keyword>
<organism evidence="2 3">
    <name type="scientific">Stylophora pistillata</name>
    <name type="common">Smooth cauliflower coral</name>
    <dbReference type="NCBI Taxonomy" id="50429"/>
    <lineage>
        <taxon>Eukaryota</taxon>
        <taxon>Metazoa</taxon>
        <taxon>Cnidaria</taxon>
        <taxon>Anthozoa</taxon>
        <taxon>Hexacorallia</taxon>
        <taxon>Scleractinia</taxon>
        <taxon>Astrocoeniina</taxon>
        <taxon>Pocilloporidae</taxon>
        <taxon>Stylophora</taxon>
    </lineage>
</organism>
<evidence type="ECO:0000313" key="2">
    <source>
        <dbReference type="EMBL" id="PFX19992.1"/>
    </source>
</evidence>
<name>A0A2B4RUT8_STYPI</name>
<reference evidence="3" key="1">
    <citation type="journal article" date="2017" name="bioRxiv">
        <title>Comparative analysis of the genomes of Stylophora pistillata and Acropora digitifera provides evidence for extensive differences between species of corals.</title>
        <authorList>
            <person name="Voolstra C.R."/>
            <person name="Li Y."/>
            <person name="Liew Y.J."/>
            <person name="Baumgarten S."/>
            <person name="Zoccola D."/>
            <person name="Flot J.-F."/>
            <person name="Tambutte S."/>
            <person name="Allemand D."/>
            <person name="Aranda M."/>
        </authorList>
    </citation>
    <scope>NUCLEOTIDE SEQUENCE [LARGE SCALE GENOMIC DNA]</scope>
</reference>
<gene>
    <name evidence="2" type="ORF">AWC38_SpisGene15579</name>
</gene>
<evidence type="ECO:0000256" key="1">
    <source>
        <dbReference type="SAM" id="MobiDB-lite"/>
    </source>
</evidence>
<dbReference type="EMBL" id="LSMT01000335">
    <property type="protein sequence ID" value="PFX19992.1"/>
    <property type="molecule type" value="Genomic_DNA"/>
</dbReference>
<feature type="compositionally biased region" description="Basic and acidic residues" evidence="1">
    <location>
        <begin position="1"/>
        <end position="19"/>
    </location>
</feature>
<dbReference type="OrthoDB" id="5990041at2759"/>
<dbReference type="Proteomes" id="UP000225706">
    <property type="component" value="Unassembled WGS sequence"/>
</dbReference>
<dbReference type="AlphaFoldDB" id="A0A2B4RUT8"/>
<feature type="region of interest" description="Disordered" evidence="1">
    <location>
        <begin position="1"/>
        <end position="46"/>
    </location>
</feature>
<sequence length="360" mass="40585">MAAADNNKHNMNDGNRDESLESEGNNEGLLAVGSHAQNKSDDDSNLEENLARTAHRNELSEQSPKENELRCCSCEGQPNLTPNAAPEMVCRLCGKAIVRNRTQQGKFNRSHVNPTRTEETLLSVVPQSYSGHLPSLPSVSLEDEACSTSTQAASLTTVSSGSQRDKIPVINLCHHSVQHPSAGLTVVLFLFERTHHERKEKLFILYMIPKKDWQVYDTIRQSYVDEGTRQAYSTRQISFCVNNGRSQDFHTVFVREQIRISFQIEDHQRETFVTPVDARGRDFVFRVANIECESNNRVVPGAKSHFRVQYVGDSEDPCQQQGKITLAIDAETQCSLYFSIAFWVAHLLHENHAINDLMNL</sequence>
<proteinExistence type="predicted"/>